<protein>
    <recommendedName>
        <fullName evidence="1">Glucose-methanol-choline oxidoreductase N-terminal domain-containing protein</fullName>
    </recommendedName>
</protein>
<name>A0A8J2KX90_9HEXA</name>
<gene>
    <name evidence="2" type="ORF">AFUS01_LOCUS31812</name>
</gene>
<organism evidence="2 3">
    <name type="scientific">Allacma fusca</name>
    <dbReference type="NCBI Taxonomy" id="39272"/>
    <lineage>
        <taxon>Eukaryota</taxon>
        <taxon>Metazoa</taxon>
        <taxon>Ecdysozoa</taxon>
        <taxon>Arthropoda</taxon>
        <taxon>Hexapoda</taxon>
        <taxon>Collembola</taxon>
        <taxon>Symphypleona</taxon>
        <taxon>Sminthuridae</taxon>
        <taxon>Allacma</taxon>
    </lineage>
</organism>
<feature type="non-terminal residue" evidence="2">
    <location>
        <position position="1"/>
    </location>
</feature>
<dbReference type="InterPro" id="IPR012132">
    <property type="entry name" value="GMC_OxRdtase"/>
</dbReference>
<dbReference type="GO" id="GO:0050660">
    <property type="term" value="F:flavin adenine dinucleotide binding"/>
    <property type="evidence" value="ECO:0007669"/>
    <property type="project" value="InterPro"/>
</dbReference>
<dbReference type="PANTHER" id="PTHR11552">
    <property type="entry name" value="GLUCOSE-METHANOL-CHOLINE GMC OXIDOREDUCTASE"/>
    <property type="match status" value="1"/>
</dbReference>
<evidence type="ECO:0000259" key="1">
    <source>
        <dbReference type="PROSITE" id="PS00624"/>
    </source>
</evidence>
<keyword evidence="3" id="KW-1185">Reference proteome</keyword>
<reference evidence="2" key="1">
    <citation type="submission" date="2021-06" db="EMBL/GenBank/DDBJ databases">
        <authorList>
            <person name="Hodson N. C."/>
            <person name="Mongue J. A."/>
            <person name="Jaron S. K."/>
        </authorList>
    </citation>
    <scope>NUCLEOTIDE SEQUENCE</scope>
</reference>
<sequence length="112" mass="12456">NRSNLHVRKFSQVSKIVFEGPDNRAVGVEYFRYGRKEVAFASKEVILSAGSINSPQILMLSGIGPKEHLESLQLPVLADLPEKAAFKGIEDSFTKSFNIKPGGRLRCKIRIL</sequence>
<dbReference type="AlphaFoldDB" id="A0A8J2KX90"/>
<comment type="caution">
    <text evidence="2">The sequence shown here is derived from an EMBL/GenBank/DDBJ whole genome shotgun (WGS) entry which is preliminary data.</text>
</comment>
<dbReference type="GO" id="GO:0016614">
    <property type="term" value="F:oxidoreductase activity, acting on CH-OH group of donors"/>
    <property type="evidence" value="ECO:0007669"/>
    <property type="project" value="InterPro"/>
</dbReference>
<dbReference type="Pfam" id="PF00732">
    <property type="entry name" value="GMC_oxred_N"/>
    <property type="match status" value="1"/>
</dbReference>
<feature type="domain" description="Glucose-methanol-choline oxidoreductase N-terminal" evidence="1">
    <location>
        <begin position="50"/>
        <end position="64"/>
    </location>
</feature>
<dbReference type="InterPro" id="IPR000172">
    <property type="entry name" value="GMC_OxRdtase_N"/>
</dbReference>
<dbReference type="PANTHER" id="PTHR11552:SF227">
    <property type="entry name" value="GLUCOSE DEHYDROGENASE [FAD, QUINONE]-LIKE PROTEIN"/>
    <property type="match status" value="1"/>
</dbReference>
<evidence type="ECO:0000313" key="2">
    <source>
        <dbReference type="EMBL" id="CAG7821477.1"/>
    </source>
</evidence>
<dbReference type="EMBL" id="CAJVCH010512303">
    <property type="protein sequence ID" value="CAG7821477.1"/>
    <property type="molecule type" value="Genomic_DNA"/>
</dbReference>
<accession>A0A8J2KX90</accession>
<dbReference type="Proteomes" id="UP000708208">
    <property type="component" value="Unassembled WGS sequence"/>
</dbReference>
<dbReference type="PROSITE" id="PS00624">
    <property type="entry name" value="GMC_OXRED_2"/>
    <property type="match status" value="1"/>
</dbReference>
<evidence type="ECO:0000313" key="3">
    <source>
        <dbReference type="Proteomes" id="UP000708208"/>
    </source>
</evidence>
<dbReference type="OrthoDB" id="269227at2759"/>
<proteinExistence type="predicted"/>